<dbReference type="InterPro" id="IPR043128">
    <property type="entry name" value="Rev_trsase/Diguanyl_cyclase"/>
</dbReference>
<organism evidence="2 3">
    <name type="scientific">Necator americanus</name>
    <name type="common">Human hookworm</name>
    <dbReference type="NCBI Taxonomy" id="51031"/>
    <lineage>
        <taxon>Eukaryota</taxon>
        <taxon>Metazoa</taxon>
        <taxon>Ecdysozoa</taxon>
        <taxon>Nematoda</taxon>
        <taxon>Chromadorea</taxon>
        <taxon>Rhabditida</taxon>
        <taxon>Rhabditina</taxon>
        <taxon>Rhabditomorpha</taxon>
        <taxon>Strongyloidea</taxon>
        <taxon>Ancylostomatidae</taxon>
        <taxon>Bunostominae</taxon>
        <taxon>Necator</taxon>
    </lineage>
</organism>
<name>A0ABR1EEQ2_NECAM</name>
<sequence>MLDEAQPQEKAGRRQGSSYLDHIQIMSRVIEVCREYRLPFVLTFVDYEKAFDSVETNAIPSALVDQDDAISPKLLTAALQWVMKSFSWEERGVRVDGRFLSNLRSADDIVLFSSSTIEAQTMLNELNETEKRIGLRINRKKTQFMKNPYCEDGGVQLEGFQIVETSSYVYLGRSMNMENDLKEELNRRMRAAWAAFYEIAEQQTDQNLRAHLFGSTVLRALCYAAETWADTAATCRKLLTTQRALERCLRKFNKRTQHLDGLRSSDIRRMCRLRDPAEYISKANHRWAGHIMRRIDDRWTKRTLKWKRS</sequence>
<dbReference type="PROSITE" id="PS50878">
    <property type="entry name" value="RT_POL"/>
    <property type="match status" value="1"/>
</dbReference>
<protein>
    <recommendedName>
        <fullName evidence="1">Reverse transcriptase domain-containing protein</fullName>
    </recommendedName>
</protein>
<accession>A0ABR1EEQ2</accession>
<keyword evidence="3" id="KW-1185">Reference proteome</keyword>
<gene>
    <name evidence="2" type="primary">Necator_chrX.g22188</name>
    <name evidence="2" type="ORF">RB195_022027</name>
</gene>
<dbReference type="PANTHER" id="PTHR47027:SF20">
    <property type="entry name" value="REVERSE TRANSCRIPTASE-LIKE PROTEIN WITH RNA-DIRECTED DNA POLYMERASE DOMAIN"/>
    <property type="match status" value="1"/>
</dbReference>
<feature type="domain" description="Reverse transcriptase" evidence="1">
    <location>
        <begin position="1"/>
        <end position="175"/>
    </location>
</feature>
<evidence type="ECO:0000313" key="2">
    <source>
        <dbReference type="EMBL" id="KAK6760800.1"/>
    </source>
</evidence>
<evidence type="ECO:0000259" key="1">
    <source>
        <dbReference type="PROSITE" id="PS50878"/>
    </source>
</evidence>
<evidence type="ECO:0000313" key="3">
    <source>
        <dbReference type="Proteomes" id="UP001303046"/>
    </source>
</evidence>
<dbReference type="PANTHER" id="PTHR47027">
    <property type="entry name" value="REVERSE TRANSCRIPTASE DOMAIN-CONTAINING PROTEIN"/>
    <property type="match status" value="1"/>
</dbReference>
<dbReference type="EMBL" id="JAVFWL010000006">
    <property type="protein sequence ID" value="KAK6760800.1"/>
    <property type="molecule type" value="Genomic_DNA"/>
</dbReference>
<dbReference type="Proteomes" id="UP001303046">
    <property type="component" value="Unassembled WGS sequence"/>
</dbReference>
<reference evidence="2 3" key="1">
    <citation type="submission" date="2023-08" db="EMBL/GenBank/DDBJ databases">
        <title>A Necator americanus chromosomal reference genome.</title>
        <authorList>
            <person name="Ilik V."/>
            <person name="Petrzelkova K.J."/>
            <person name="Pardy F."/>
            <person name="Fuh T."/>
            <person name="Niatou-Singa F.S."/>
            <person name="Gouil Q."/>
            <person name="Baker L."/>
            <person name="Ritchie M.E."/>
            <person name="Jex A.R."/>
            <person name="Gazzola D."/>
            <person name="Li H."/>
            <person name="Toshio Fujiwara R."/>
            <person name="Zhan B."/>
            <person name="Aroian R.V."/>
            <person name="Pafco B."/>
            <person name="Schwarz E.M."/>
        </authorList>
    </citation>
    <scope>NUCLEOTIDE SEQUENCE [LARGE SCALE GENOMIC DNA]</scope>
    <source>
        <strain evidence="2 3">Aroian</strain>
        <tissue evidence="2">Whole animal</tissue>
    </source>
</reference>
<comment type="caution">
    <text evidence="2">The sequence shown here is derived from an EMBL/GenBank/DDBJ whole genome shotgun (WGS) entry which is preliminary data.</text>
</comment>
<dbReference type="InterPro" id="IPR000477">
    <property type="entry name" value="RT_dom"/>
</dbReference>
<dbReference type="Gene3D" id="3.30.70.270">
    <property type="match status" value="1"/>
</dbReference>
<proteinExistence type="predicted"/>